<dbReference type="AlphaFoldDB" id="W4GG74"/>
<dbReference type="RefSeq" id="XP_009831411.1">
    <property type="nucleotide sequence ID" value="XM_009833109.1"/>
</dbReference>
<dbReference type="SUPFAM" id="SSF52540">
    <property type="entry name" value="P-loop containing nucleoside triphosphate hydrolases"/>
    <property type="match status" value="1"/>
</dbReference>
<sequence length="77" mass="8282">MLVIAHRLDTILDSDRILVLDQGRVVEYDAPHALLATDGGPFAQLASHARLGQSGALAVLPDVEPDREYVAGVEEPH</sequence>
<dbReference type="OrthoDB" id="10263434at2759"/>
<proteinExistence type="predicted"/>
<dbReference type="EMBL" id="KI913129">
    <property type="protein sequence ID" value="ETV78692.1"/>
    <property type="molecule type" value="Genomic_DNA"/>
</dbReference>
<organism evidence="1">
    <name type="scientific">Aphanomyces astaci</name>
    <name type="common">Crayfish plague agent</name>
    <dbReference type="NCBI Taxonomy" id="112090"/>
    <lineage>
        <taxon>Eukaryota</taxon>
        <taxon>Sar</taxon>
        <taxon>Stramenopiles</taxon>
        <taxon>Oomycota</taxon>
        <taxon>Saprolegniomycetes</taxon>
        <taxon>Saprolegniales</taxon>
        <taxon>Verrucalvaceae</taxon>
        <taxon>Aphanomyces</taxon>
    </lineage>
</organism>
<name>W4GG74_APHAT</name>
<reference evidence="1" key="1">
    <citation type="submission" date="2013-12" db="EMBL/GenBank/DDBJ databases">
        <title>The Genome Sequence of Aphanomyces astaci APO3.</title>
        <authorList>
            <consortium name="The Broad Institute Genomics Platform"/>
            <person name="Russ C."/>
            <person name="Tyler B."/>
            <person name="van West P."/>
            <person name="Dieguez-Uribeondo J."/>
            <person name="Young S.K."/>
            <person name="Zeng Q."/>
            <person name="Gargeya S."/>
            <person name="Fitzgerald M."/>
            <person name="Abouelleil A."/>
            <person name="Alvarado L."/>
            <person name="Chapman S.B."/>
            <person name="Gainer-Dewar J."/>
            <person name="Goldberg J."/>
            <person name="Griggs A."/>
            <person name="Gujja S."/>
            <person name="Hansen M."/>
            <person name="Howarth C."/>
            <person name="Imamovic A."/>
            <person name="Ireland A."/>
            <person name="Larimer J."/>
            <person name="McCowan C."/>
            <person name="Murphy C."/>
            <person name="Pearson M."/>
            <person name="Poon T.W."/>
            <person name="Priest M."/>
            <person name="Roberts A."/>
            <person name="Saif S."/>
            <person name="Shea T."/>
            <person name="Sykes S."/>
            <person name="Wortman J."/>
            <person name="Nusbaum C."/>
            <person name="Birren B."/>
        </authorList>
    </citation>
    <scope>NUCLEOTIDE SEQUENCE [LARGE SCALE GENOMIC DNA]</scope>
    <source>
        <strain evidence="1">APO3</strain>
    </source>
</reference>
<evidence type="ECO:0000313" key="1">
    <source>
        <dbReference type="EMBL" id="ETV78692.1"/>
    </source>
</evidence>
<dbReference type="InterPro" id="IPR027417">
    <property type="entry name" value="P-loop_NTPase"/>
</dbReference>
<gene>
    <name evidence="1" type="ORF">H257_07546</name>
</gene>
<evidence type="ECO:0008006" key="2">
    <source>
        <dbReference type="Google" id="ProtNLM"/>
    </source>
</evidence>
<protein>
    <recommendedName>
        <fullName evidence="2">ABC transporter domain-containing protein</fullName>
    </recommendedName>
</protein>
<dbReference type="VEuPathDB" id="FungiDB:H257_07546"/>
<dbReference type="STRING" id="112090.W4GG74"/>
<dbReference type="Gene3D" id="3.40.50.300">
    <property type="entry name" value="P-loop containing nucleotide triphosphate hydrolases"/>
    <property type="match status" value="1"/>
</dbReference>
<accession>W4GG74</accession>
<dbReference type="GeneID" id="20809542"/>